<dbReference type="PANTHER" id="PTHR46098:SF1">
    <property type="entry name" value="TRNA (CYTOSINE(38)-C(5))-METHYLTRANSFERASE"/>
    <property type="match status" value="1"/>
</dbReference>
<evidence type="ECO:0000313" key="8">
    <source>
        <dbReference type="EMBL" id="GGE27280.1"/>
    </source>
</evidence>
<evidence type="ECO:0000256" key="3">
    <source>
        <dbReference type="ARBA" id="ARBA00022691"/>
    </source>
</evidence>
<gene>
    <name evidence="8" type="ORF">GCM10011510_05540</name>
</gene>
<keyword evidence="1 5" id="KW-0489">Methyltransferase</keyword>
<organism evidence="8 9">
    <name type="scientific">Streptococcus himalayensis</name>
    <dbReference type="NCBI Taxonomy" id="1888195"/>
    <lineage>
        <taxon>Bacteria</taxon>
        <taxon>Bacillati</taxon>
        <taxon>Bacillota</taxon>
        <taxon>Bacilli</taxon>
        <taxon>Lactobacillales</taxon>
        <taxon>Streptococcaceae</taxon>
        <taxon>Streptococcus</taxon>
    </lineage>
</organism>
<keyword evidence="2 5" id="KW-0808">Transferase</keyword>
<dbReference type="AlphaFoldDB" id="A0A917A5E6"/>
<dbReference type="PROSITE" id="PS51679">
    <property type="entry name" value="SAM_MT_C5"/>
    <property type="match status" value="1"/>
</dbReference>
<sequence>MHGGVREGAGRKAQENKRRPYTVYLSEEEVSIIDNLPLPNSSNFSQKCRELISIGVENIHETLHTKSNEVRFIDLFSGLGGIRIGFEQALSEFGLVGKCVFSSDIKPAAIKAYESNFGHNPQCDVTKISPSSIPNFDFLLAGFPCQAFSQAGLGLGFQDTRGTLFFDIAKILLEKQPVGFVLENVEGLVSHDKGNTFKVITRTLSDLGYNIQYKVLNGKDFGLAQSRKRIYIIGLKNKSVEPLTNFNYSSSVLADIIDIDTPPVSSSFSEKLLSHYKLSDVYGKAIKDKRGGKNNIHSWDIGLKGEISEEQSELLEVLLKQRRNKKWAEIIGIDWMDGMPLTQTMISSFYKHMDLGTMLEDLVEKGYLTYEHPKKLVNGKRVPDTTLEKGYNIVTGKLSFEFTKILSPYDVTPTLVATDVHKLAVPVDGGIRSLTVKEGLRLFGFPETYSLDFLKASEAFDLLGNTVCVPVIKEVSIKLLKSYL</sequence>
<dbReference type="GO" id="GO:0032259">
    <property type="term" value="P:methylation"/>
    <property type="evidence" value="ECO:0007669"/>
    <property type="project" value="UniProtKB-KW"/>
</dbReference>
<proteinExistence type="inferred from homology"/>
<dbReference type="CDD" id="cd00315">
    <property type="entry name" value="Cyt_C5_DNA_methylase"/>
    <property type="match status" value="1"/>
</dbReference>
<dbReference type="Pfam" id="PF00145">
    <property type="entry name" value="DNA_methylase"/>
    <property type="match status" value="1"/>
</dbReference>
<evidence type="ECO:0000256" key="1">
    <source>
        <dbReference type="ARBA" id="ARBA00022603"/>
    </source>
</evidence>
<reference evidence="8" key="1">
    <citation type="journal article" date="2014" name="Int. J. Syst. Evol. Microbiol.">
        <title>Complete genome sequence of Corynebacterium casei LMG S-19264T (=DSM 44701T), isolated from a smear-ripened cheese.</title>
        <authorList>
            <consortium name="US DOE Joint Genome Institute (JGI-PGF)"/>
            <person name="Walter F."/>
            <person name="Albersmeier A."/>
            <person name="Kalinowski J."/>
            <person name="Ruckert C."/>
        </authorList>
    </citation>
    <scope>NUCLEOTIDE SEQUENCE</scope>
    <source>
        <strain evidence="8">CGMCC 1.15533</strain>
    </source>
</reference>
<keyword evidence="3 5" id="KW-0949">S-adenosyl-L-methionine</keyword>
<evidence type="ECO:0000256" key="4">
    <source>
        <dbReference type="ARBA" id="ARBA00022747"/>
    </source>
</evidence>
<keyword evidence="4" id="KW-0680">Restriction system</keyword>
<dbReference type="EMBL" id="BMJN01000005">
    <property type="protein sequence ID" value="GGE27280.1"/>
    <property type="molecule type" value="Genomic_DNA"/>
</dbReference>
<evidence type="ECO:0000256" key="7">
    <source>
        <dbReference type="RuleBase" id="RU000417"/>
    </source>
</evidence>
<dbReference type="Gene3D" id="3.90.120.10">
    <property type="entry name" value="DNA Methylase, subunit A, domain 2"/>
    <property type="match status" value="1"/>
</dbReference>
<dbReference type="OrthoDB" id="9813719at2"/>
<name>A0A917A5E6_9STRE</name>
<dbReference type="RefSeq" id="WP_083201789.1">
    <property type="nucleotide sequence ID" value="NZ_BMJN01000005.1"/>
</dbReference>
<evidence type="ECO:0000256" key="2">
    <source>
        <dbReference type="ARBA" id="ARBA00022679"/>
    </source>
</evidence>
<protein>
    <recommendedName>
        <fullName evidence="7">Cytosine-specific methyltransferase</fullName>
        <ecNumber evidence="7">2.1.1.37</ecNumber>
    </recommendedName>
</protein>
<dbReference type="InterPro" id="IPR029063">
    <property type="entry name" value="SAM-dependent_MTases_sf"/>
</dbReference>
<comment type="similarity">
    <text evidence="5 6">Belongs to the class I-like SAM-binding methyltransferase superfamily. C5-methyltransferase family.</text>
</comment>
<feature type="active site" evidence="5">
    <location>
        <position position="145"/>
    </location>
</feature>
<dbReference type="InterPro" id="IPR050750">
    <property type="entry name" value="C5-MTase"/>
</dbReference>
<dbReference type="PROSITE" id="PS00094">
    <property type="entry name" value="C5_MTASE_1"/>
    <property type="match status" value="1"/>
</dbReference>
<keyword evidence="9" id="KW-1185">Reference proteome</keyword>
<dbReference type="PANTHER" id="PTHR46098">
    <property type="entry name" value="TRNA (CYTOSINE(38)-C(5))-METHYLTRANSFERASE"/>
    <property type="match status" value="1"/>
</dbReference>
<dbReference type="Gene3D" id="3.40.50.150">
    <property type="entry name" value="Vaccinia Virus protein VP39"/>
    <property type="match status" value="1"/>
</dbReference>
<dbReference type="GO" id="GO:0009307">
    <property type="term" value="P:DNA restriction-modification system"/>
    <property type="evidence" value="ECO:0007669"/>
    <property type="project" value="UniProtKB-KW"/>
</dbReference>
<comment type="caution">
    <text evidence="8">The sequence shown here is derived from an EMBL/GenBank/DDBJ whole genome shotgun (WGS) entry which is preliminary data.</text>
</comment>
<dbReference type="NCBIfam" id="TIGR00675">
    <property type="entry name" value="dcm"/>
    <property type="match status" value="1"/>
</dbReference>
<comment type="catalytic activity">
    <reaction evidence="7">
        <text>a 2'-deoxycytidine in DNA + S-adenosyl-L-methionine = a 5-methyl-2'-deoxycytidine in DNA + S-adenosyl-L-homocysteine + H(+)</text>
        <dbReference type="Rhea" id="RHEA:13681"/>
        <dbReference type="Rhea" id="RHEA-COMP:11369"/>
        <dbReference type="Rhea" id="RHEA-COMP:11370"/>
        <dbReference type="ChEBI" id="CHEBI:15378"/>
        <dbReference type="ChEBI" id="CHEBI:57856"/>
        <dbReference type="ChEBI" id="CHEBI:59789"/>
        <dbReference type="ChEBI" id="CHEBI:85452"/>
        <dbReference type="ChEBI" id="CHEBI:85454"/>
        <dbReference type="EC" id="2.1.1.37"/>
    </reaction>
</comment>
<dbReference type="SUPFAM" id="SSF53335">
    <property type="entry name" value="S-adenosyl-L-methionine-dependent methyltransferases"/>
    <property type="match status" value="1"/>
</dbReference>
<evidence type="ECO:0000313" key="9">
    <source>
        <dbReference type="Proteomes" id="UP000660801"/>
    </source>
</evidence>
<dbReference type="InterPro" id="IPR018117">
    <property type="entry name" value="C5_DNA_meth_AS"/>
</dbReference>
<dbReference type="PRINTS" id="PR00105">
    <property type="entry name" value="C5METTRFRASE"/>
</dbReference>
<evidence type="ECO:0000256" key="5">
    <source>
        <dbReference type="PROSITE-ProRule" id="PRU01016"/>
    </source>
</evidence>
<dbReference type="Proteomes" id="UP000660801">
    <property type="component" value="Unassembled WGS sequence"/>
</dbReference>
<reference evidence="8" key="2">
    <citation type="submission" date="2020-09" db="EMBL/GenBank/DDBJ databases">
        <authorList>
            <person name="Sun Q."/>
            <person name="Zhou Y."/>
        </authorList>
    </citation>
    <scope>NUCLEOTIDE SEQUENCE</scope>
    <source>
        <strain evidence="8">CGMCC 1.15533</strain>
    </source>
</reference>
<dbReference type="InterPro" id="IPR001525">
    <property type="entry name" value="C5_MeTfrase"/>
</dbReference>
<dbReference type="EC" id="2.1.1.37" evidence="7"/>
<accession>A0A917A5E6</accession>
<evidence type="ECO:0000256" key="6">
    <source>
        <dbReference type="RuleBase" id="RU000416"/>
    </source>
</evidence>
<dbReference type="GO" id="GO:0003886">
    <property type="term" value="F:DNA (cytosine-5-)-methyltransferase activity"/>
    <property type="evidence" value="ECO:0007669"/>
    <property type="project" value="UniProtKB-EC"/>
</dbReference>